<name>A0A8T1CB33_9STRA</name>
<dbReference type="Proteomes" id="UP000736787">
    <property type="component" value="Unassembled WGS sequence"/>
</dbReference>
<reference evidence="3" key="1">
    <citation type="submission" date="2018-10" db="EMBL/GenBank/DDBJ databases">
        <title>Effector identification in a new, highly contiguous assembly of the strawberry crown rot pathogen Phytophthora cactorum.</title>
        <authorList>
            <person name="Armitage A.D."/>
            <person name="Nellist C.F."/>
            <person name="Bates H."/>
            <person name="Vickerstaff R.J."/>
            <person name="Harrison R.J."/>
        </authorList>
    </citation>
    <scope>NUCLEOTIDE SEQUENCE</scope>
    <source>
        <strain evidence="1">15-7</strain>
        <strain evidence="2">4032</strain>
        <strain evidence="3">4040</strain>
        <strain evidence="4">P415</strain>
    </source>
</reference>
<dbReference type="EMBL" id="RCMG01000573">
    <property type="protein sequence ID" value="KAG2851929.1"/>
    <property type="molecule type" value="Genomic_DNA"/>
</dbReference>
<accession>A0A8T1CB33</accession>
<evidence type="ECO:0000313" key="2">
    <source>
        <dbReference type="EMBL" id="KAG2904786.1"/>
    </source>
</evidence>
<gene>
    <name evidence="1" type="ORF">PC113_g15464</name>
    <name evidence="2" type="ORF">PC115_g14840</name>
    <name evidence="3" type="ORF">PC117_g17830</name>
    <name evidence="4" type="ORF">PC118_g14918</name>
</gene>
<dbReference type="Proteomes" id="UP000697107">
    <property type="component" value="Unassembled WGS sequence"/>
</dbReference>
<dbReference type="VEuPathDB" id="FungiDB:PC110_g14506"/>
<sequence>MFLPFKNLSARQSAGYAVLCVALGLGIKYMDDHMPQRDLAKTQGDGMVRHLTSI</sequence>
<dbReference type="AlphaFoldDB" id="A0A8T1CB33"/>
<organism evidence="3 5">
    <name type="scientific">Phytophthora cactorum</name>
    <dbReference type="NCBI Taxonomy" id="29920"/>
    <lineage>
        <taxon>Eukaryota</taxon>
        <taxon>Sar</taxon>
        <taxon>Stramenopiles</taxon>
        <taxon>Oomycota</taxon>
        <taxon>Peronosporomycetes</taxon>
        <taxon>Peronosporales</taxon>
        <taxon>Peronosporaceae</taxon>
        <taxon>Phytophthora</taxon>
    </lineage>
</organism>
<dbReference type="Proteomes" id="UP000774804">
    <property type="component" value="Unassembled WGS sequence"/>
</dbReference>
<dbReference type="EMBL" id="RCML01000560">
    <property type="protein sequence ID" value="KAG2973803.1"/>
    <property type="molecule type" value="Genomic_DNA"/>
</dbReference>
<dbReference type="Proteomes" id="UP000735874">
    <property type="component" value="Unassembled WGS sequence"/>
</dbReference>
<protein>
    <submittedName>
        <fullName evidence="3">Uncharacterized protein</fullName>
    </submittedName>
</protein>
<proteinExistence type="predicted"/>
<dbReference type="EMBL" id="RCMK01000689">
    <property type="protein sequence ID" value="KAG2916137.1"/>
    <property type="molecule type" value="Genomic_DNA"/>
</dbReference>
<evidence type="ECO:0000313" key="4">
    <source>
        <dbReference type="EMBL" id="KAG2973803.1"/>
    </source>
</evidence>
<evidence type="ECO:0000313" key="1">
    <source>
        <dbReference type="EMBL" id="KAG2851929.1"/>
    </source>
</evidence>
<evidence type="ECO:0000313" key="5">
    <source>
        <dbReference type="Proteomes" id="UP000736787"/>
    </source>
</evidence>
<evidence type="ECO:0000313" key="3">
    <source>
        <dbReference type="EMBL" id="KAG2916137.1"/>
    </source>
</evidence>
<comment type="caution">
    <text evidence="3">The sequence shown here is derived from an EMBL/GenBank/DDBJ whole genome shotgun (WGS) entry which is preliminary data.</text>
</comment>
<dbReference type="EMBL" id="RCMI01000581">
    <property type="protein sequence ID" value="KAG2904786.1"/>
    <property type="molecule type" value="Genomic_DNA"/>
</dbReference>